<feature type="transmembrane region" description="Helical" evidence="8">
    <location>
        <begin position="347"/>
        <end position="373"/>
    </location>
</feature>
<evidence type="ECO:0000256" key="2">
    <source>
        <dbReference type="ARBA" id="ARBA00005658"/>
    </source>
</evidence>
<feature type="transmembrane region" description="Helical" evidence="8">
    <location>
        <begin position="315"/>
        <end position="335"/>
    </location>
</feature>
<evidence type="ECO:0000256" key="7">
    <source>
        <dbReference type="ARBA" id="ARBA00023136"/>
    </source>
</evidence>
<evidence type="ECO:0000256" key="5">
    <source>
        <dbReference type="ARBA" id="ARBA00022692"/>
    </source>
</evidence>
<comment type="subcellular location">
    <subcellularLocation>
        <location evidence="1">Cell membrane</location>
        <topology evidence="1">Multi-pass membrane protein</topology>
    </subcellularLocation>
</comment>
<evidence type="ECO:0000256" key="4">
    <source>
        <dbReference type="ARBA" id="ARBA00022475"/>
    </source>
</evidence>
<feature type="transmembrane region" description="Helical" evidence="8">
    <location>
        <begin position="194"/>
        <end position="215"/>
    </location>
</feature>
<feature type="transmembrane region" description="Helical" evidence="8">
    <location>
        <begin position="12"/>
        <end position="33"/>
    </location>
</feature>
<name>A0A0J1H676_9GAMM</name>
<evidence type="ECO:0000256" key="1">
    <source>
        <dbReference type="ARBA" id="ARBA00004651"/>
    </source>
</evidence>
<accession>A0A0J1H676</accession>
<evidence type="ECO:0000313" key="9">
    <source>
        <dbReference type="EMBL" id="KLV07228.1"/>
    </source>
</evidence>
<dbReference type="Proteomes" id="UP000036097">
    <property type="component" value="Unassembled WGS sequence"/>
</dbReference>
<evidence type="ECO:0000313" key="10">
    <source>
        <dbReference type="Proteomes" id="UP000036097"/>
    </source>
</evidence>
<keyword evidence="10" id="KW-1185">Reference proteome</keyword>
<dbReference type="RefSeq" id="WP_047878081.1">
    <property type="nucleotide sequence ID" value="NZ_LDOT01000006.1"/>
</dbReference>
<comment type="caution">
    <text evidence="9">The sequence shown here is derived from an EMBL/GenBank/DDBJ whole genome shotgun (WGS) entry which is preliminary data.</text>
</comment>
<dbReference type="PANTHER" id="PTHR30047">
    <property type="entry name" value="HIGH-AFFINITY CHOLINE TRANSPORT PROTEIN-RELATED"/>
    <property type="match status" value="1"/>
</dbReference>
<protein>
    <submittedName>
        <fullName evidence="9">BCCT transporter</fullName>
    </submittedName>
</protein>
<evidence type="ECO:0000256" key="8">
    <source>
        <dbReference type="SAM" id="Phobius"/>
    </source>
</evidence>
<feature type="transmembrane region" description="Helical" evidence="8">
    <location>
        <begin position="142"/>
        <end position="164"/>
    </location>
</feature>
<sequence>MYCNPHKGSDKKVSVLTISFLGLFLLFSFYDLTLFSQWINSAFAASTEMFGQFWQWLMVLNLVLAVGIALSKYGRVRLGGQAKPTIATFRWLAMIMCTLLAGGGVFWSAAEPIYHFMTTPPSFDGIAASSEAAVVPALSQSFMHWGFLAWAALGTLSTIVLMHAHHQGGVKLRPRALLYPLVGKRLENHWLGSVIDACSIIAVAAGTIGPIGFLASQLGYSLEVVAGVTNSTSTQLIILAVVVGIYSISAFTGMDKGLQWLSRFNVIGAFALLLIMLLFGPTAFIFEHFGMAFGHYLQQLPAMSVNAADPAWSQWWTWFFWGWFIGFAPMMAIFIARISAGRTVRELVLTIAIAAPIVTNFWFTVLGGTGIYFELMQPGSISGPLADSGLPAVLLASLAQLPFSDLLIPAFLVLTTTFVVTTGDSMAYSIAMVTTGDQQPSKANRLFWAVAMGVIAAVLLVAGEGGLNALQSFIVITAVPVSLLLAATLLTGPMAVMKMHAQANESEAVKEQSWHQGEVASSSS</sequence>
<proteinExistence type="inferred from homology"/>
<dbReference type="AlphaFoldDB" id="A0A0J1H676"/>
<organism evidence="9 10">
    <name type="scientific">Photobacterium aquae</name>
    <dbReference type="NCBI Taxonomy" id="1195763"/>
    <lineage>
        <taxon>Bacteria</taxon>
        <taxon>Pseudomonadati</taxon>
        <taxon>Pseudomonadota</taxon>
        <taxon>Gammaproteobacteria</taxon>
        <taxon>Vibrionales</taxon>
        <taxon>Vibrionaceae</taxon>
        <taxon>Photobacterium</taxon>
    </lineage>
</organism>
<dbReference type="InterPro" id="IPR000060">
    <property type="entry name" value="BCCT_transptr"/>
</dbReference>
<feature type="transmembrane region" description="Helical" evidence="8">
    <location>
        <begin position="91"/>
        <end position="110"/>
    </location>
</feature>
<keyword evidence="7 8" id="KW-0472">Membrane</keyword>
<reference evidence="9 10" key="1">
    <citation type="submission" date="2015-05" db="EMBL/GenBank/DDBJ databases">
        <title>Photobacterium galathea sp. nov.</title>
        <authorList>
            <person name="Machado H."/>
            <person name="Gram L."/>
        </authorList>
    </citation>
    <scope>NUCLEOTIDE SEQUENCE [LARGE SCALE GENOMIC DNA]</scope>
    <source>
        <strain evidence="9 10">CGMCC 1.12159</strain>
    </source>
</reference>
<feature type="transmembrane region" description="Helical" evidence="8">
    <location>
        <begin position="235"/>
        <end position="254"/>
    </location>
</feature>
<dbReference type="PANTHER" id="PTHR30047:SF7">
    <property type="entry name" value="HIGH-AFFINITY CHOLINE TRANSPORT PROTEIN"/>
    <property type="match status" value="1"/>
</dbReference>
<evidence type="ECO:0000256" key="6">
    <source>
        <dbReference type="ARBA" id="ARBA00022989"/>
    </source>
</evidence>
<dbReference type="PATRIC" id="fig|1195763.3.peg.1444"/>
<feature type="transmembrane region" description="Helical" evidence="8">
    <location>
        <begin position="446"/>
        <end position="463"/>
    </location>
</feature>
<keyword evidence="4" id="KW-1003">Cell membrane</keyword>
<feature type="transmembrane region" description="Helical" evidence="8">
    <location>
        <begin position="406"/>
        <end position="434"/>
    </location>
</feature>
<keyword evidence="3" id="KW-0813">Transport</keyword>
<keyword evidence="6 8" id="KW-1133">Transmembrane helix</keyword>
<dbReference type="GO" id="GO:0022857">
    <property type="term" value="F:transmembrane transporter activity"/>
    <property type="evidence" value="ECO:0007669"/>
    <property type="project" value="InterPro"/>
</dbReference>
<keyword evidence="5 8" id="KW-0812">Transmembrane</keyword>
<comment type="similarity">
    <text evidence="2">Belongs to the BCCT transporter (TC 2.A.15) family.</text>
</comment>
<evidence type="ECO:0000256" key="3">
    <source>
        <dbReference type="ARBA" id="ARBA00022448"/>
    </source>
</evidence>
<dbReference type="GO" id="GO:0005886">
    <property type="term" value="C:plasma membrane"/>
    <property type="evidence" value="ECO:0007669"/>
    <property type="project" value="UniProtKB-SubCell"/>
</dbReference>
<dbReference type="EMBL" id="LDOT01000006">
    <property type="protein sequence ID" value="KLV07228.1"/>
    <property type="molecule type" value="Genomic_DNA"/>
</dbReference>
<feature type="transmembrane region" description="Helical" evidence="8">
    <location>
        <begin position="53"/>
        <end position="70"/>
    </location>
</feature>
<feature type="transmembrane region" description="Helical" evidence="8">
    <location>
        <begin position="469"/>
        <end position="490"/>
    </location>
</feature>
<dbReference type="Pfam" id="PF02028">
    <property type="entry name" value="BCCT"/>
    <property type="match status" value="1"/>
</dbReference>
<dbReference type="OrthoDB" id="9775735at2"/>
<feature type="transmembrane region" description="Helical" evidence="8">
    <location>
        <begin position="266"/>
        <end position="286"/>
    </location>
</feature>
<gene>
    <name evidence="9" type="ORF">ABT56_06750</name>
</gene>